<gene>
    <name evidence="7" type="ORF">A3860_05250</name>
</gene>
<accession>A0A1V9FS90</accession>
<dbReference type="PANTHER" id="PTHR43133">
    <property type="entry name" value="RNA POLYMERASE ECF-TYPE SIGMA FACTO"/>
    <property type="match status" value="1"/>
</dbReference>
<dbReference type="PANTHER" id="PTHR43133:SF46">
    <property type="entry name" value="RNA POLYMERASE SIGMA-70 FACTOR ECF SUBFAMILY"/>
    <property type="match status" value="1"/>
</dbReference>
<comment type="similarity">
    <text evidence="1">Belongs to the sigma-70 factor family. ECF subfamily.</text>
</comment>
<evidence type="ECO:0000256" key="3">
    <source>
        <dbReference type="ARBA" id="ARBA00023082"/>
    </source>
</evidence>
<keyword evidence="2" id="KW-0805">Transcription regulation</keyword>
<evidence type="ECO:0008006" key="9">
    <source>
        <dbReference type="Google" id="ProtNLM"/>
    </source>
</evidence>
<evidence type="ECO:0000256" key="1">
    <source>
        <dbReference type="ARBA" id="ARBA00010641"/>
    </source>
</evidence>
<dbReference type="Gene3D" id="1.10.10.10">
    <property type="entry name" value="Winged helix-like DNA-binding domain superfamily/Winged helix DNA-binding domain"/>
    <property type="match status" value="1"/>
</dbReference>
<comment type="caution">
    <text evidence="7">The sequence shown here is derived from an EMBL/GenBank/DDBJ whole genome shotgun (WGS) entry which is preliminary data.</text>
</comment>
<dbReference type="Pfam" id="PF04542">
    <property type="entry name" value="Sigma70_r2"/>
    <property type="match status" value="1"/>
</dbReference>
<dbReference type="SUPFAM" id="SSF88659">
    <property type="entry name" value="Sigma3 and sigma4 domains of RNA polymerase sigma factors"/>
    <property type="match status" value="1"/>
</dbReference>
<dbReference type="InterPro" id="IPR013249">
    <property type="entry name" value="RNA_pol_sigma70_r4_t2"/>
</dbReference>
<dbReference type="NCBIfam" id="TIGR02937">
    <property type="entry name" value="sigma70-ECF"/>
    <property type="match status" value="1"/>
</dbReference>
<dbReference type="SUPFAM" id="SSF88946">
    <property type="entry name" value="Sigma2 domain of RNA polymerase sigma factors"/>
    <property type="match status" value="1"/>
</dbReference>
<dbReference type="AlphaFoldDB" id="A0A1V9FS90"/>
<evidence type="ECO:0000313" key="8">
    <source>
        <dbReference type="Proteomes" id="UP000192796"/>
    </source>
</evidence>
<dbReference type="InterPro" id="IPR013325">
    <property type="entry name" value="RNA_pol_sigma_r2"/>
</dbReference>
<evidence type="ECO:0000256" key="2">
    <source>
        <dbReference type="ARBA" id="ARBA00023015"/>
    </source>
</evidence>
<dbReference type="EMBL" id="LVYD01000058">
    <property type="protein sequence ID" value="OQP61126.1"/>
    <property type="molecule type" value="Genomic_DNA"/>
</dbReference>
<dbReference type="InterPro" id="IPR036388">
    <property type="entry name" value="WH-like_DNA-bd_sf"/>
</dbReference>
<sequence>MVAITSNHNDIELFEGIAAGDEGAFYQFYNRYRPQLRSFALSFTRSGTDADDILQETFMRIWLSRDTISKVENPRAWVFTVNARVCLDYIRRQVNQRKKIDQIPQIENAALPTPFDLVHLNEIHHIVQKTIKQMPPKRRRIFRMSRDEGKKPAEIAESLGLSGGTVRNVLAVALKEIRDGLAAAGYTLLTLPYLIYIFF</sequence>
<dbReference type="Proteomes" id="UP000192796">
    <property type="component" value="Unassembled WGS sequence"/>
</dbReference>
<organism evidence="7 8">
    <name type="scientific">Niastella vici</name>
    <dbReference type="NCBI Taxonomy" id="1703345"/>
    <lineage>
        <taxon>Bacteria</taxon>
        <taxon>Pseudomonadati</taxon>
        <taxon>Bacteroidota</taxon>
        <taxon>Chitinophagia</taxon>
        <taxon>Chitinophagales</taxon>
        <taxon>Chitinophagaceae</taxon>
        <taxon>Niastella</taxon>
    </lineage>
</organism>
<evidence type="ECO:0000256" key="4">
    <source>
        <dbReference type="ARBA" id="ARBA00023163"/>
    </source>
</evidence>
<reference evidence="7 8" key="1">
    <citation type="submission" date="2016-03" db="EMBL/GenBank/DDBJ databases">
        <title>Niastella vici sp. nov., isolated from farmland soil.</title>
        <authorList>
            <person name="Chen L."/>
            <person name="Wang D."/>
            <person name="Yang S."/>
            <person name="Wang G."/>
        </authorList>
    </citation>
    <scope>NUCLEOTIDE SEQUENCE [LARGE SCALE GENOMIC DNA]</scope>
    <source>
        <strain evidence="7 8">DJ57</strain>
    </source>
</reference>
<feature type="domain" description="RNA polymerase sigma-70 region 2" evidence="5">
    <location>
        <begin position="28"/>
        <end position="93"/>
    </location>
</feature>
<name>A0A1V9FS90_9BACT</name>
<dbReference type="InterPro" id="IPR039425">
    <property type="entry name" value="RNA_pol_sigma-70-like"/>
</dbReference>
<proteinExistence type="inferred from homology"/>
<dbReference type="Pfam" id="PF08281">
    <property type="entry name" value="Sigma70_r4_2"/>
    <property type="match status" value="1"/>
</dbReference>
<evidence type="ECO:0000313" key="7">
    <source>
        <dbReference type="EMBL" id="OQP61126.1"/>
    </source>
</evidence>
<dbReference type="InterPro" id="IPR007627">
    <property type="entry name" value="RNA_pol_sigma70_r2"/>
</dbReference>
<keyword evidence="8" id="KW-1185">Reference proteome</keyword>
<dbReference type="InterPro" id="IPR014284">
    <property type="entry name" value="RNA_pol_sigma-70_dom"/>
</dbReference>
<evidence type="ECO:0000259" key="6">
    <source>
        <dbReference type="Pfam" id="PF08281"/>
    </source>
</evidence>
<dbReference type="STRING" id="1703345.A3860_05250"/>
<feature type="domain" description="RNA polymerase sigma factor 70 region 4 type 2" evidence="6">
    <location>
        <begin position="126"/>
        <end position="176"/>
    </location>
</feature>
<dbReference type="GO" id="GO:0016987">
    <property type="term" value="F:sigma factor activity"/>
    <property type="evidence" value="ECO:0007669"/>
    <property type="project" value="UniProtKB-KW"/>
</dbReference>
<keyword evidence="4" id="KW-0804">Transcription</keyword>
<keyword evidence="3" id="KW-0731">Sigma factor</keyword>
<dbReference type="Gene3D" id="1.10.1740.10">
    <property type="match status" value="1"/>
</dbReference>
<dbReference type="NCBIfam" id="TIGR02985">
    <property type="entry name" value="Sig70_bacteroi1"/>
    <property type="match status" value="1"/>
</dbReference>
<dbReference type="InterPro" id="IPR014327">
    <property type="entry name" value="RNA_pol_sigma70_bacteroid"/>
</dbReference>
<dbReference type="GO" id="GO:0003677">
    <property type="term" value="F:DNA binding"/>
    <property type="evidence" value="ECO:0007669"/>
    <property type="project" value="InterPro"/>
</dbReference>
<protein>
    <recommendedName>
        <fullName evidence="9">HTH luxR-type domain-containing protein</fullName>
    </recommendedName>
</protein>
<dbReference type="GO" id="GO:0006352">
    <property type="term" value="P:DNA-templated transcription initiation"/>
    <property type="evidence" value="ECO:0007669"/>
    <property type="project" value="InterPro"/>
</dbReference>
<dbReference type="InterPro" id="IPR013324">
    <property type="entry name" value="RNA_pol_sigma_r3/r4-like"/>
</dbReference>
<evidence type="ECO:0000259" key="5">
    <source>
        <dbReference type="Pfam" id="PF04542"/>
    </source>
</evidence>